<comment type="similarity">
    <text evidence="2">Belongs to the YkuD family.</text>
</comment>
<dbReference type="PROSITE" id="PS52029">
    <property type="entry name" value="LD_TPASE"/>
    <property type="match status" value="1"/>
</dbReference>
<dbReference type="UniPathway" id="UPA00219"/>
<gene>
    <name evidence="11" type="ordered locus">Caka_0805</name>
</gene>
<feature type="transmembrane region" description="Helical" evidence="9">
    <location>
        <begin position="36"/>
        <end position="54"/>
    </location>
</feature>
<dbReference type="GO" id="GO:0018104">
    <property type="term" value="P:peptidoglycan-protein cross-linking"/>
    <property type="evidence" value="ECO:0007669"/>
    <property type="project" value="TreeGrafter"/>
</dbReference>
<keyword evidence="5 7" id="KW-0573">Peptidoglycan synthesis</keyword>
<dbReference type="InterPro" id="IPR050979">
    <property type="entry name" value="LD-transpeptidase"/>
</dbReference>
<dbReference type="GO" id="GO:0071972">
    <property type="term" value="F:peptidoglycan L,D-transpeptidase activity"/>
    <property type="evidence" value="ECO:0007669"/>
    <property type="project" value="TreeGrafter"/>
</dbReference>
<evidence type="ECO:0000256" key="6">
    <source>
        <dbReference type="ARBA" id="ARBA00023316"/>
    </source>
</evidence>
<dbReference type="HOGENOM" id="CLU_042399_6_0_0"/>
<feature type="domain" description="L,D-TPase catalytic" evidence="10">
    <location>
        <begin position="213"/>
        <end position="349"/>
    </location>
</feature>
<keyword evidence="12" id="KW-1185">Reference proteome</keyword>
<evidence type="ECO:0000256" key="9">
    <source>
        <dbReference type="SAM" id="Phobius"/>
    </source>
</evidence>
<keyword evidence="4 7" id="KW-0133">Cell shape</keyword>
<keyword evidence="9" id="KW-0472">Membrane</keyword>
<dbReference type="InterPro" id="IPR036366">
    <property type="entry name" value="PGBDSf"/>
</dbReference>
<evidence type="ECO:0000256" key="3">
    <source>
        <dbReference type="ARBA" id="ARBA00022679"/>
    </source>
</evidence>
<dbReference type="GO" id="GO:0005576">
    <property type="term" value="C:extracellular region"/>
    <property type="evidence" value="ECO:0007669"/>
    <property type="project" value="TreeGrafter"/>
</dbReference>
<dbReference type="OrthoDB" id="9787225at2"/>
<feature type="region of interest" description="Disordered" evidence="8">
    <location>
        <begin position="1"/>
        <end position="28"/>
    </location>
</feature>
<dbReference type="eggNOG" id="COG1376">
    <property type="taxonomic scope" value="Bacteria"/>
</dbReference>
<evidence type="ECO:0000256" key="2">
    <source>
        <dbReference type="ARBA" id="ARBA00005992"/>
    </source>
</evidence>
<evidence type="ECO:0000313" key="12">
    <source>
        <dbReference type="Proteomes" id="UP000000925"/>
    </source>
</evidence>
<feature type="active site" description="Nucleophile" evidence="7">
    <location>
        <position position="325"/>
    </location>
</feature>
<keyword evidence="9" id="KW-0812">Transmembrane</keyword>
<evidence type="ECO:0000313" key="11">
    <source>
        <dbReference type="EMBL" id="ADE53829.1"/>
    </source>
</evidence>
<keyword evidence="3" id="KW-0808">Transferase</keyword>
<dbReference type="GO" id="GO:0071555">
    <property type="term" value="P:cell wall organization"/>
    <property type="evidence" value="ECO:0007669"/>
    <property type="project" value="UniProtKB-UniRule"/>
</dbReference>
<organism evidence="11 12">
    <name type="scientific">Coraliomargarita akajimensis (strain DSM 45221 / IAM 15411 / JCM 23193 / KCTC 12865 / 04OKA010-24)</name>
    <dbReference type="NCBI Taxonomy" id="583355"/>
    <lineage>
        <taxon>Bacteria</taxon>
        <taxon>Pseudomonadati</taxon>
        <taxon>Verrucomicrobiota</taxon>
        <taxon>Opitutia</taxon>
        <taxon>Puniceicoccales</taxon>
        <taxon>Coraliomargaritaceae</taxon>
        <taxon>Coraliomargarita</taxon>
    </lineage>
</organism>
<dbReference type="CDD" id="cd16913">
    <property type="entry name" value="YkuD_like"/>
    <property type="match status" value="1"/>
</dbReference>
<dbReference type="Gene3D" id="1.10.101.10">
    <property type="entry name" value="PGBD-like superfamily/PGBD"/>
    <property type="match status" value="1"/>
</dbReference>
<dbReference type="InterPro" id="IPR038063">
    <property type="entry name" value="Transpep_catalytic_dom"/>
</dbReference>
<sequence length="350" mass="38908">MTAKKKTTRKRARKTARKVPARKKAKAKQTKSGPKIWLISLLLVTAIIGAYYYLVVRPAERAVPPGRPIANNVELQIALARNGFSPGSIDGVPGNQTRQALTAFQQSRKLEPSGVLDEATKHYLRIEDPCFTHYTLTGRDFLQVTAKPKTWREREYLESMAYNSIKEMLAERSLSDPDYIARLNPRMNWGAAKPGDRVLLPVIAPYSVTQKIARIDISLSQRSLQLIDQAGKVHFHCPVSIARQIEKRPLGDLEVTVRVDQPNYTFNPSILTATAEREGITRKFVIPPGPNNPVGLAWIGLNRPSYGIHGTPVPEQVGRTESSGCFRLANWNAQTVLGASWVGMPVTVKP</sequence>
<dbReference type="InterPro" id="IPR036365">
    <property type="entry name" value="PGBD-like_sf"/>
</dbReference>
<evidence type="ECO:0000259" key="10">
    <source>
        <dbReference type="PROSITE" id="PS52029"/>
    </source>
</evidence>
<comment type="pathway">
    <text evidence="1 7">Cell wall biogenesis; peptidoglycan biosynthesis.</text>
</comment>
<dbReference type="eggNOG" id="COG3409">
    <property type="taxonomic scope" value="Bacteria"/>
</dbReference>
<dbReference type="Gene3D" id="2.40.440.10">
    <property type="entry name" value="L,D-transpeptidase catalytic domain-like"/>
    <property type="match status" value="1"/>
</dbReference>
<dbReference type="STRING" id="583355.Caka_0805"/>
<dbReference type="Pfam" id="PF03734">
    <property type="entry name" value="YkuD"/>
    <property type="match status" value="1"/>
</dbReference>
<accession>D5EQ61</accession>
<reference evidence="11 12" key="1">
    <citation type="journal article" date="2010" name="Stand. Genomic Sci.">
        <title>Complete genome sequence of Coraliomargarita akajimensis type strain (04OKA010-24).</title>
        <authorList>
            <person name="Mavromatis K."/>
            <person name="Abt B."/>
            <person name="Brambilla E."/>
            <person name="Lapidus A."/>
            <person name="Copeland A."/>
            <person name="Deshpande S."/>
            <person name="Nolan M."/>
            <person name="Lucas S."/>
            <person name="Tice H."/>
            <person name="Cheng J.F."/>
            <person name="Han C."/>
            <person name="Detter J.C."/>
            <person name="Woyke T."/>
            <person name="Goodwin L."/>
            <person name="Pitluck S."/>
            <person name="Held B."/>
            <person name="Brettin T."/>
            <person name="Tapia R."/>
            <person name="Ivanova N."/>
            <person name="Mikhailova N."/>
            <person name="Pati A."/>
            <person name="Liolios K."/>
            <person name="Chen A."/>
            <person name="Palaniappan K."/>
            <person name="Land M."/>
            <person name="Hauser L."/>
            <person name="Chang Y.J."/>
            <person name="Jeffries C.D."/>
            <person name="Rohde M."/>
            <person name="Goker M."/>
            <person name="Bristow J."/>
            <person name="Eisen J.A."/>
            <person name="Markowitz V."/>
            <person name="Hugenholtz P."/>
            <person name="Klenk H.P."/>
            <person name="Kyrpides N.C."/>
        </authorList>
    </citation>
    <scope>NUCLEOTIDE SEQUENCE [LARGE SCALE GENOMIC DNA]</scope>
    <source>
        <strain evidence="12">DSM 45221 / IAM 15411 / JCM 23193 / KCTC 12865</strain>
    </source>
</reference>
<dbReference type="Pfam" id="PF01471">
    <property type="entry name" value="PG_binding_1"/>
    <property type="match status" value="1"/>
</dbReference>
<evidence type="ECO:0000256" key="4">
    <source>
        <dbReference type="ARBA" id="ARBA00022960"/>
    </source>
</evidence>
<dbReference type="PANTHER" id="PTHR30582">
    <property type="entry name" value="L,D-TRANSPEPTIDASE"/>
    <property type="match status" value="1"/>
</dbReference>
<name>D5EQ61_CORAD</name>
<proteinExistence type="inferred from homology"/>
<dbReference type="GO" id="GO:0016740">
    <property type="term" value="F:transferase activity"/>
    <property type="evidence" value="ECO:0007669"/>
    <property type="project" value="UniProtKB-KW"/>
</dbReference>
<keyword evidence="9" id="KW-1133">Transmembrane helix</keyword>
<dbReference type="AlphaFoldDB" id="D5EQ61"/>
<dbReference type="EMBL" id="CP001998">
    <property type="protein sequence ID" value="ADE53829.1"/>
    <property type="molecule type" value="Genomic_DNA"/>
</dbReference>
<dbReference type="InterPro" id="IPR002477">
    <property type="entry name" value="Peptidoglycan-bd-like"/>
</dbReference>
<evidence type="ECO:0000256" key="1">
    <source>
        <dbReference type="ARBA" id="ARBA00004752"/>
    </source>
</evidence>
<dbReference type="KEGG" id="caa:Caka_0805"/>
<dbReference type="RefSeq" id="WP_013042553.1">
    <property type="nucleotide sequence ID" value="NC_014008.1"/>
</dbReference>
<evidence type="ECO:0000256" key="7">
    <source>
        <dbReference type="PROSITE-ProRule" id="PRU01373"/>
    </source>
</evidence>
<dbReference type="GO" id="GO:0008360">
    <property type="term" value="P:regulation of cell shape"/>
    <property type="evidence" value="ECO:0007669"/>
    <property type="project" value="UniProtKB-UniRule"/>
</dbReference>
<keyword evidence="6 7" id="KW-0961">Cell wall biogenesis/degradation</keyword>
<protein>
    <submittedName>
        <fullName evidence="11">Peptidoglycan-binding domain 1 protein</fullName>
    </submittedName>
</protein>
<dbReference type="InterPro" id="IPR005490">
    <property type="entry name" value="LD_TPept_cat_dom"/>
</dbReference>
<feature type="active site" description="Proton donor/acceptor" evidence="7">
    <location>
        <position position="309"/>
    </location>
</feature>
<dbReference type="SUPFAM" id="SSF141523">
    <property type="entry name" value="L,D-transpeptidase catalytic domain-like"/>
    <property type="match status" value="1"/>
</dbReference>
<evidence type="ECO:0000256" key="5">
    <source>
        <dbReference type="ARBA" id="ARBA00022984"/>
    </source>
</evidence>
<evidence type="ECO:0000256" key="8">
    <source>
        <dbReference type="SAM" id="MobiDB-lite"/>
    </source>
</evidence>
<dbReference type="PANTHER" id="PTHR30582:SF30">
    <property type="entry name" value="BLR4375 PROTEIN"/>
    <property type="match status" value="1"/>
</dbReference>
<dbReference type="SUPFAM" id="SSF47090">
    <property type="entry name" value="PGBD-like"/>
    <property type="match status" value="1"/>
</dbReference>
<dbReference type="Proteomes" id="UP000000925">
    <property type="component" value="Chromosome"/>
</dbReference>